<keyword evidence="1" id="KW-0812">Transmembrane</keyword>
<gene>
    <name evidence="2" type="ORF">RCC_02116</name>
</gene>
<accession>A0A2D3V1D5</accession>
<dbReference type="RefSeq" id="XP_023623167.1">
    <property type="nucleotide sequence ID" value="XM_023767399.1"/>
</dbReference>
<evidence type="ECO:0000313" key="3">
    <source>
        <dbReference type="Proteomes" id="UP000225277"/>
    </source>
</evidence>
<proteinExistence type="predicted"/>
<feature type="transmembrane region" description="Helical" evidence="1">
    <location>
        <begin position="15"/>
        <end position="45"/>
    </location>
</feature>
<reference evidence="2 3" key="1">
    <citation type="submission" date="2016-03" db="EMBL/GenBank/DDBJ databases">
        <authorList>
            <person name="Ploux O."/>
        </authorList>
    </citation>
    <scope>NUCLEOTIDE SEQUENCE [LARGE SCALE GENOMIC DNA]</scope>
    <source>
        <strain evidence="2 3">URUG2</strain>
    </source>
</reference>
<keyword evidence="1" id="KW-1133">Transmembrane helix</keyword>
<dbReference type="GeneID" id="35597338"/>
<dbReference type="Proteomes" id="UP000225277">
    <property type="component" value="Unassembled WGS sequence"/>
</dbReference>
<protein>
    <submittedName>
        <fullName evidence="2">Uncharacterized protein</fullName>
    </submittedName>
</protein>
<dbReference type="AlphaFoldDB" id="A0A2D3V1D5"/>
<keyword evidence="3" id="KW-1185">Reference proteome</keyword>
<evidence type="ECO:0000313" key="2">
    <source>
        <dbReference type="EMBL" id="CZT16274.1"/>
    </source>
</evidence>
<feature type="transmembrane region" description="Helical" evidence="1">
    <location>
        <begin position="57"/>
        <end position="78"/>
    </location>
</feature>
<sequence length="178" mass="20025">MSSALTAFLHKHHKYYFVVLAAVTCGSAAYIFCFHKVIFTLYALIAFGDHFLTKHTILQTCMVGYSYTALLVASYTVIEKIRTGERPTWPIDLAEDAAPFTTAFLLFDFSLEICERLGGWGSLFDDLKPLVKGGGCWSVSAGCRSYDALGDRSAGHGVVYHVWRSFGRRVSRRLQEWY</sequence>
<evidence type="ECO:0000256" key="1">
    <source>
        <dbReference type="SAM" id="Phobius"/>
    </source>
</evidence>
<keyword evidence="1" id="KW-0472">Membrane</keyword>
<dbReference type="EMBL" id="FJUY01000002">
    <property type="protein sequence ID" value="CZT16274.1"/>
    <property type="molecule type" value="Genomic_DNA"/>
</dbReference>
<name>A0A2D3V1D5_9PEZI</name>
<organism evidence="2 3">
    <name type="scientific">Ramularia collo-cygni</name>
    <dbReference type="NCBI Taxonomy" id="112498"/>
    <lineage>
        <taxon>Eukaryota</taxon>
        <taxon>Fungi</taxon>
        <taxon>Dikarya</taxon>
        <taxon>Ascomycota</taxon>
        <taxon>Pezizomycotina</taxon>
        <taxon>Dothideomycetes</taxon>
        <taxon>Dothideomycetidae</taxon>
        <taxon>Mycosphaerellales</taxon>
        <taxon>Mycosphaerellaceae</taxon>
        <taxon>Ramularia</taxon>
    </lineage>
</organism>